<accession>A0A5C3LKI1</accession>
<dbReference type="Proteomes" id="UP000308652">
    <property type="component" value="Unassembled WGS sequence"/>
</dbReference>
<feature type="compositionally biased region" description="Basic and acidic residues" evidence="1">
    <location>
        <begin position="182"/>
        <end position="194"/>
    </location>
</feature>
<dbReference type="STRING" id="68775.A0A5C3LKI1"/>
<gene>
    <name evidence="2" type="ORF">BDQ12DRAFT_615945</name>
</gene>
<keyword evidence="3" id="KW-1185">Reference proteome</keyword>
<feature type="region of interest" description="Disordered" evidence="1">
    <location>
        <begin position="165"/>
        <end position="235"/>
    </location>
</feature>
<evidence type="ECO:0000313" key="2">
    <source>
        <dbReference type="EMBL" id="TFK33057.1"/>
    </source>
</evidence>
<dbReference type="AlphaFoldDB" id="A0A5C3LKI1"/>
<protein>
    <submittedName>
        <fullName evidence="2">Uncharacterized protein</fullName>
    </submittedName>
</protein>
<name>A0A5C3LKI1_9AGAR</name>
<reference evidence="2 3" key="1">
    <citation type="journal article" date="2019" name="Nat. Ecol. Evol.">
        <title>Megaphylogeny resolves global patterns of mushroom evolution.</title>
        <authorList>
            <person name="Varga T."/>
            <person name="Krizsan K."/>
            <person name="Foldi C."/>
            <person name="Dima B."/>
            <person name="Sanchez-Garcia M."/>
            <person name="Sanchez-Ramirez S."/>
            <person name="Szollosi G.J."/>
            <person name="Szarkandi J.G."/>
            <person name="Papp V."/>
            <person name="Albert L."/>
            <person name="Andreopoulos W."/>
            <person name="Angelini C."/>
            <person name="Antonin V."/>
            <person name="Barry K.W."/>
            <person name="Bougher N.L."/>
            <person name="Buchanan P."/>
            <person name="Buyck B."/>
            <person name="Bense V."/>
            <person name="Catcheside P."/>
            <person name="Chovatia M."/>
            <person name="Cooper J."/>
            <person name="Damon W."/>
            <person name="Desjardin D."/>
            <person name="Finy P."/>
            <person name="Geml J."/>
            <person name="Haridas S."/>
            <person name="Hughes K."/>
            <person name="Justo A."/>
            <person name="Karasinski D."/>
            <person name="Kautmanova I."/>
            <person name="Kiss B."/>
            <person name="Kocsube S."/>
            <person name="Kotiranta H."/>
            <person name="LaButti K.M."/>
            <person name="Lechner B.E."/>
            <person name="Liimatainen K."/>
            <person name="Lipzen A."/>
            <person name="Lukacs Z."/>
            <person name="Mihaltcheva S."/>
            <person name="Morgado L.N."/>
            <person name="Niskanen T."/>
            <person name="Noordeloos M.E."/>
            <person name="Ohm R.A."/>
            <person name="Ortiz-Santana B."/>
            <person name="Ovrebo C."/>
            <person name="Racz N."/>
            <person name="Riley R."/>
            <person name="Savchenko A."/>
            <person name="Shiryaev A."/>
            <person name="Soop K."/>
            <person name="Spirin V."/>
            <person name="Szebenyi C."/>
            <person name="Tomsovsky M."/>
            <person name="Tulloss R.E."/>
            <person name="Uehling J."/>
            <person name="Grigoriev I.V."/>
            <person name="Vagvolgyi C."/>
            <person name="Papp T."/>
            <person name="Martin F.M."/>
            <person name="Miettinen O."/>
            <person name="Hibbett D.S."/>
            <person name="Nagy L.G."/>
        </authorList>
    </citation>
    <scope>NUCLEOTIDE SEQUENCE [LARGE SCALE GENOMIC DNA]</scope>
    <source>
        <strain evidence="2 3">CBS 166.37</strain>
    </source>
</reference>
<organism evidence="2 3">
    <name type="scientific">Crucibulum laeve</name>
    <dbReference type="NCBI Taxonomy" id="68775"/>
    <lineage>
        <taxon>Eukaryota</taxon>
        <taxon>Fungi</taxon>
        <taxon>Dikarya</taxon>
        <taxon>Basidiomycota</taxon>
        <taxon>Agaricomycotina</taxon>
        <taxon>Agaricomycetes</taxon>
        <taxon>Agaricomycetidae</taxon>
        <taxon>Agaricales</taxon>
        <taxon>Agaricineae</taxon>
        <taxon>Nidulariaceae</taxon>
        <taxon>Crucibulum</taxon>
    </lineage>
</organism>
<dbReference type="EMBL" id="ML213656">
    <property type="protein sequence ID" value="TFK33057.1"/>
    <property type="molecule type" value="Genomic_DNA"/>
</dbReference>
<feature type="compositionally biased region" description="Acidic residues" evidence="1">
    <location>
        <begin position="195"/>
        <end position="235"/>
    </location>
</feature>
<sequence>MVLSRKDDRDAQPFWYARVIGVFHAKVTTTHHSAHSKDIERMHFLFVRWFGSEPSYRFGFHQAQLPKIGFVEYKEDFDNYPFSFLDPTQVLRGCHLIPAFQFGLTDTLLPHECSVAQQLDTSRTEDWLNYYVNVFVDRDMVMLHYGHGGIGHQSRSRRCENAIMTAGSESQRESDESELDADANKVDDNNKESGSDDELPGLWDDSEEEESEEDDDDDDDKLADGGDDDGFYASD</sequence>
<proteinExistence type="predicted"/>
<evidence type="ECO:0000313" key="3">
    <source>
        <dbReference type="Proteomes" id="UP000308652"/>
    </source>
</evidence>
<evidence type="ECO:0000256" key="1">
    <source>
        <dbReference type="SAM" id="MobiDB-lite"/>
    </source>
</evidence>
<dbReference type="OrthoDB" id="3267098at2759"/>